<dbReference type="Pfam" id="PF00412">
    <property type="entry name" value="LIM"/>
    <property type="match status" value="2"/>
</dbReference>
<evidence type="ECO:0000256" key="2">
    <source>
        <dbReference type="ARBA" id="ARBA00022723"/>
    </source>
</evidence>
<feature type="compositionally biased region" description="Basic and acidic residues" evidence="12">
    <location>
        <begin position="281"/>
        <end position="293"/>
    </location>
</feature>
<dbReference type="Proteomes" id="UP000031036">
    <property type="component" value="Unassembled WGS sequence"/>
</dbReference>
<evidence type="ECO:0000256" key="7">
    <source>
        <dbReference type="ARBA" id="ARBA00023155"/>
    </source>
</evidence>
<keyword evidence="16" id="KW-1185">Reference proteome</keyword>
<dbReference type="Gene3D" id="2.10.110.10">
    <property type="entry name" value="Cysteine Rich Protein"/>
    <property type="match status" value="2"/>
</dbReference>
<dbReference type="OMA" id="ICRPDYE"/>
<dbReference type="InterPro" id="IPR050453">
    <property type="entry name" value="LIM_Homeobox_TF"/>
</dbReference>
<dbReference type="GO" id="GO:0000977">
    <property type="term" value="F:RNA polymerase II transcription regulatory region sequence-specific DNA binding"/>
    <property type="evidence" value="ECO:0007669"/>
    <property type="project" value="TreeGrafter"/>
</dbReference>
<evidence type="ECO:0000256" key="10">
    <source>
        <dbReference type="PROSITE-ProRule" id="PRU00125"/>
    </source>
</evidence>
<reference evidence="15 16" key="1">
    <citation type="submission" date="2014-11" db="EMBL/GenBank/DDBJ databases">
        <title>Genetic blueprint of the zoonotic pathogen Toxocara canis.</title>
        <authorList>
            <person name="Zhu X.-Q."/>
            <person name="Korhonen P.K."/>
            <person name="Cai H."/>
            <person name="Young N.D."/>
            <person name="Nejsum P."/>
            <person name="von Samson-Himmelstjerna G."/>
            <person name="Boag P.R."/>
            <person name="Tan P."/>
            <person name="Li Q."/>
            <person name="Min J."/>
            <person name="Yang Y."/>
            <person name="Wang X."/>
            <person name="Fang X."/>
            <person name="Hall R.S."/>
            <person name="Hofmann A."/>
            <person name="Sternberg P.W."/>
            <person name="Jex A.R."/>
            <person name="Gasser R.B."/>
        </authorList>
    </citation>
    <scope>NUCLEOTIDE SEQUENCE [LARGE SCALE GENOMIC DNA]</scope>
    <source>
        <strain evidence="15">PN_DK_2014</strain>
    </source>
</reference>
<feature type="DNA-binding region" description="Homeobox" evidence="9">
    <location>
        <begin position="206"/>
        <end position="265"/>
    </location>
</feature>
<dbReference type="InterPro" id="IPR009057">
    <property type="entry name" value="Homeodomain-like_sf"/>
</dbReference>
<dbReference type="Gene3D" id="1.10.10.60">
    <property type="entry name" value="Homeodomain-like"/>
    <property type="match status" value="1"/>
</dbReference>
<comment type="caution">
    <text evidence="15">The sequence shown here is derived from an EMBL/GenBank/DDBJ whole genome shotgun (WGS) entry which is preliminary data.</text>
</comment>
<evidence type="ECO:0000256" key="4">
    <source>
        <dbReference type="ARBA" id="ARBA00022833"/>
    </source>
</evidence>
<dbReference type="FunFam" id="1.10.10.60:FF:000448">
    <property type="entry name" value="LIM/homeobox protein Lhx4"/>
    <property type="match status" value="1"/>
</dbReference>
<comment type="subcellular location">
    <subcellularLocation>
        <location evidence="1 9 11">Nucleus</location>
    </subcellularLocation>
</comment>
<evidence type="ECO:0000313" key="15">
    <source>
        <dbReference type="EMBL" id="KHN75975.1"/>
    </source>
</evidence>
<dbReference type="EMBL" id="JPKZ01002585">
    <property type="protein sequence ID" value="KHN75975.1"/>
    <property type="molecule type" value="Genomic_DNA"/>
</dbReference>
<evidence type="ECO:0000256" key="6">
    <source>
        <dbReference type="ARBA" id="ARBA00023125"/>
    </source>
</evidence>
<feature type="region of interest" description="Disordered" evidence="12">
    <location>
        <begin position="273"/>
        <end position="317"/>
    </location>
</feature>
<dbReference type="InterPro" id="IPR001356">
    <property type="entry name" value="HD"/>
</dbReference>
<dbReference type="CDD" id="cd00086">
    <property type="entry name" value="homeodomain"/>
    <property type="match status" value="1"/>
</dbReference>
<sequence>MTPLAFSAKAYMNGTCNHALDVITTGFLSFSASLLSLFIGVFSQFSEESCAETSTVRMRVDDAVCGGCGFEIRERFLLKVMDAFWHESCLSCSTCHLRLSDNSTCFIKDGHVYCREDHAQLFSAKCARCGIALQPTDFVFRCLNSTYHAQCFSCVYCNHPLKKGDQYLVLDGQVICRADYELLLCNQPMPHAYFDIERSESNRTTPKRPRTILNTQQRRAFKLAFEKSAKPCRKVREQLAKETGLSVRVVQVWFQNQRAKMKKILRKQEVTKLNGATSSEGDAKSIDDSKSNCDSDDDIDSDGEELETENSSEEKLKELGNPIDKLYNMQATYFAFT</sequence>
<keyword evidence="7 9" id="KW-0371">Homeobox</keyword>
<dbReference type="SUPFAM" id="SSF46689">
    <property type="entry name" value="Homeodomain-like"/>
    <property type="match status" value="1"/>
</dbReference>
<organism evidence="15 16">
    <name type="scientific">Toxocara canis</name>
    <name type="common">Canine roundworm</name>
    <dbReference type="NCBI Taxonomy" id="6265"/>
    <lineage>
        <taxon>Eukaryota</taxon>
        <taxon>Metazoa</taxon>
        <taxon>Ecdysozoa</taxon>
        <taxon>Nematoda</taxon>
        <taxon>Chromadorea</taxon>
        <taxon>Rhabditida</taxon>
        <taxon>Spirurina</taxon>
        <taxon>Ascaridomorpha</taxon>
        <taxon>Ascaridoidea</taxon>
        <taxon>Toxocaridae</taxon>
        <taxon>Toxocara</taxon>
    </lineage>
</organism>
<evidence type="ECO:0000256" key="8">
    <source>
        <dbReference type="ARBA" id="ARBA00023242"/>
    </source>
</evidence>
<dbReference type="InterPro" id="IPR017970">
    <property type="entry name" value="Homeobox_CS"/>
</dbReference>
<evidence type="ECO:0000313" key="16">
    <source>
        <dbReference type="Proteomes" id="UP000031036"/>
    </source>
</evidence>
<dbReference type="AlphaFoldDB" id="A0A0B2V4Q2"/>
<evidence type="ECO:0000256" key="3">
    <source>
        <dbReference type="ARBA" id="ARBA00022737"/>
    </source>
</evidence>
<dbReference type="GO" id="GO:0000981">
    <property type="term" value="F:DNA-binding transcription factor activity, RNA polymerase II-specific"/>
    <property type="evidence" value="ECO:0007669"/>
    <property type="project" value="InterPro"/>
</dbReference>
<dbReference type="FunFam" id="2.10.110.10:FF:000178">
    <property type="entry name" value="LIM domain family"/>
    <property type="match status" value="1"/>
</dbReference>
<dbReference type="PROSITE" id="PS00478">
    <property type="entry name" value="LIM_DOMAIN_1"/>
    <property type="match status" value="1"/>
</dbReference>
<evidence type="ECO:0000259" key="13">
    <source>
        <dbReference type="PROSITE" id="PS50023"/>
    </source>
</evidence>
<proteinExistence type="predicted"/>
<dbReference type="PANTHER" id="PTHR24208">
    <property type="entry name" value="LIM/HOMEOBOX PROTEIN LHX"/>
    <property type="match status" value="1"/>
</dbReference>
<keyword evidence="6 9" id="KW-0238">DNA-binding</keyword>
<dbReference type="PROSITE" id="PS50023">
    <property type="entry name" value="LIM_DOMAIN_2"/>
    <property type="match status" value="2"/>
</dbReference>
<keyword evidence="4 10" id="KW-0862">Zinc</keyword>
<feature type="domain" description="Homeobox" evidence="14">
    <location>
        <begin position="204"/>
        <end position="264"/>
    </location>
</feature>
<dbReference type="PANTHER" id="PTHR24208:SF166">
    <property type="entry name" value="LIM HOMEOBOX TRANSCRIPTION FACTOR 1 ALPHA, ISOFORM B"/>
    <property type="match status" value="1"/>
</dbReference>
<dbReference type="SUPFAM" id="SSF57716">
    <property type="entry name" value="Glucocorticoid receptor-like (DNA-binding domain)"/>
    <property type="match status" value="2"/>
</dbReference>
<dbReference type="STRING" id="6265.A0A0B2V4Q2"/>
<feature type="domain" description="LIM zinc-binding" evidence="13">
    <location>
        <begin position="125"/>
        <end position="186"/>
    </location>
</feature>
<keyword evidence="5 10" id="KW-0440">LIM domain</keyword>
<gene>
    <name evidence="15" type="primary">Lmx1b</name>
    <name evidence="15" type="ORF">Tcan_18209</name>
</gene>
<keyword evidence="2 10" id="KW-0479">Metal-binding</keyword>
<evidence type="ECO:0000256" key="5">
    <source>
        <dbReference type="ARBA" id="ARBA00023038"/>
    </source>
</evidence>
<dbReference type="PROSITE" id="PS00027">
    <property type="entry name" value="HOMEOBOX_1"/>
    <property type="match status" value="1"/>
</dbReference>
<dbReference type="SMART" id="SM00389">
    <property type="entry name" value="HOX"/>
    <property type="match status" value="1"/>
</dbReference>
<keyword evidence="8 9" id="KW-0539">Nucleus</keyword>
<feature type="compositionally biased region" description="Acidic residues" evidence="12">
    <location>
        <begin position="294"/>
        <end position="311"/>
    </location>
</feature>
<dbReference type="InterPro" id="IPR001781">
    <property type="entry name" value="Znf_LIM"/>
</dbReference>
<name>A0A0B2V4Q2_TOXCA</name>
<dbReference type="SMART" id="SM00132">
    <property type="entry name" value="LIM"/>
    <property type="match status" value="2"/>
</dbReference>
<evidence type="ECO:0000259" key="14">
    <source>
        <dbReference type="PROSITE" id="PS50071"/>
    </source>
</evidence>
<dbReference type="PROSITE" id="PS50071">
    <property type="entry name" value="HOMEOBOX_2"/>
    <property type="match status" value="1"/>
</dbReference>
<dbReference type="Pfam" id="PF00046">
    <property type="entry name" value="Homeodomain"/>
    <property type="match status" value="1"/>
</dbReference>
<dbReference type="GO" id="GO:0030182">
    <property type="term" value="P:neuron differentiation"/>
    <property type="evidence" value="ECO:0007669"/>
    <property type="project" value="TreeGrafter"/>
</dbReference>
<dbReference type="GO" id="GO:0046872">
    <property type="term" value="F:metal ion binding"/>
    <property type="evidence" value="ECO:0007669"/>
    <property type="project" value="UniProtKB-KW"/>
</dbReference>
<evidence type="ECO:0000256" key="12">
    <source>
        <dbReference type="SAM" id="MobiDB-lite"/>
    </source>
</evidence>
<dbReference type="OrthoDB" id="6159439at2759"/>
<evidence type="ECO:0000256" key="9">
    <source>
        <dbReference type="PROSITE-ProRule" id="PRU00108"/>
    </source>
</evidence>
<dbReference type="GO" id="GO:0005634">
    <property type="term" value="C:nucleus"/>
    <property type="evidence" value="ECO:0007669"/>
    <property type="project" value="UniProtKB-SubCell"/>
</dbReference>
<evidence type="ECO:0000256" key="1">
    <source>
        <dbReference type="ARBA" id="ARBA00004123"/>
    </source>
</evidence>
<protein>
    <submittedName>
        <fullName evidence="15">LIM homeobox transcription factor 1-beta</fullName>
    </submittedName>
</protein>
<accession>A0A0B2V4Q2</accession>
<evidence type="ECO:0000256" key="11">
    <source>
        <dbReference type="RuleBase" id="RU000682"/>
    </source>
</evidence>
<keyword evidence="3" id="KW-0677">Repeat</keyword>
<feature type="domain" description="LIM zinc-binding" evidence="13">
    <location>
        <begin position="63"/>
        <end position="124"/>
    </location>
</feature>